<dbReference type="GO" id="GO:0043565">
    <property type="term" value="F:sequence-specific DNA binding"/>
    <property type="evidence" value="ECO:0007669"/>
    <property type="project" value="InterPro"/>
</dbReference>
<dbReference type="EMBL" id="JACRYT010000008">
    <property type="protein sequence ID" value="MBC6679994.1"/>
    <property type="molecule type" value="Genomic_DNA"/>
</dbReference>
<keyword evidence="1" id="KW-0805">Transcription regulation</keyword>
<dbReference type="Gene3D" id="2.60.120.10">
    <property type="entry name" value="Jelly Rolls"/>
    <property type="match status" value="1"/>
</dbReference>
<dbReference type="InterPro" id="IPR014710">
    <property type="entry name" value="RmlC-like_jellyroll"/>
</dbReference>
<dbReference type="PANTHER" id="PTHR43280">
    <property type="entry name" value="ARAC-FAMILY TRANSCRIPTIONAL REGULATOR"/>
    <property type="match status" value="1"/>
</dbReference>
<dbReference type="GO" id="GO:0003700">
    <property type="term" value="F:DNA-binding transcription factor activity"/>
    <property type="evidence" value="ECO:0007669"/>
    <property type="project" value="InterPro"/>
</dbReference>
<dbReference type="InterPro" id="IPR018062">
    <property type="entry name" value="HTH_AraC-typ_CS"/>
</dbReference>
<dbReference type="SMART" id="SM00342">
    <property type="entry name" value="HTH_ARAC"/>
    <property type="match status" value="1"/>
</dbReference>
<dbReference type="Gene3D" id="2.60.40.1500">
    <property type="entry name" value="Glycosyl hydrolase domain, family 39"/>
    <property type="match status" value="1"/>
</dbReference>
<dbReference type="Proteomes" id="UP000602647">
    <property type="component" value="Unassembled WGS sequence"/>
</dbReference>
<keyword evidence="6" id="KW-1185">Reference proteome</keyword>
<dbReference type="PROSITE" id="PS01124">
    <property type="entry name" value="HTH_ARAC_FAMILY_2"/>
    <property type="match status" value="1"/>
</dbReference>
<dbReference type="RefSeq" id="WP_187303096.1">
    <property type="nucleotide sequence ID" value="NZ_JACRYT010000008.1"/>
</dbReference>
<dbReference type="PANTHER" id="PTHR43280:SF28">
    <property type="entry name" value="HTH-TYPE TRANSCRIPTIONAL ACTIVATOR RHAS"/>
    <property type="match status" value="1"/>
</dbReference>
<dbReference type="InterPro" id="IPR009057">
    <property type="entry name" value="Homeodomain-like_sf"/>
</dbReference>
<keyword evidence="3" id="KW-0804">Transcription</keyword>
<dbReference type="PRINTS" id="PR00032">
    <property type="entry name" value="HTHARAC"/>
</dbReference>
<evidence type="ECO:0000256" key="1">
    <source>
        <dbReference type="ARBA" id="ARBA00023015"/>
    </source>
</evidence>
<evidence type="ECO:0000259" key="4">
    <source>
        <dbReference type="PROSITE" id="PS01124"/>
    </source>
</evidence>
<dbReference type="SUPFAM" id="SSF51011">
    <property type="entry name" value="Glycosyl hydrolase domain"/>
    <property type="match status" value="1"/>
</dbReference>
<dbReference type="InterPro" id="IPR020449">
    <property type="entry name" value="Tscrpt_reg_AraC-type_HTH"/>
</dbReference>
<evidence type="ECO:0000313" key="5">
    <source>
        <dbReference type="EMBL" id="MBC6679994.1"/>
    </source>
</evidence>
<dbReference type="Pfam" id="PF02311">
    <property type="entry name" value="AraC_binding"/>
    <property type="match status" value="1"/>
</dbReference>
<dbReference type="InterPro" id="IPR018060">
    <property type="entry name" value="HTH_AraC"/>
</dbReference>
<comment type="caution">
    <text evidence="5">The sequence shown here is derived from an EMBL/GenBank/DDBJ whole genome shotgun (WGS) entry which is preliminary data.</text>
</comment>
<dbReference type="Gene3D" id="1.10.10.60">
    <property type="entry name" value="Homeodomain-like"/>
    <property type="match status" value="2"/>
</dbReference>
<dbReference type="AlphaFoldDB" id="A0A923SS48"/>
<feature type="domain" description="HTH araC/xylS-type" evidence="4">
    <location>
        <begin position="180"/>
        <end position="278"/>
    </location>
</feature>
<keyword evidence="2" id="KW-0238">DNA-binding</keyword>
<dbReference type="SUPFAM" id="SSF51182">
    <property type="entry name" value="RmlC-like cupins"/>
    <property type="match status" value="1"/>
</dbReference>
<name>A0A923SS48_9FIRM</name>
<sequence length="696" mass="80402">MLLEKINALEDSAFSFHLYHIHSTSISMHSAYEIIFILKGSVDLKCTAFHYHLKEGDIFIVNVKELHMFSNGSKDNLILVFHFNPYLYLHIFPKLNYYLFVCSSFSSDKKNDPKLLALQQMLLQLAVSVFKKRPDHNIEEQILSIITHLLNHFQSFSVKPQGYHKNESLESNDYQLQRICEIQEYLYVNAKNKIQLDNLAEHLHLNKYYVSHLIKNTIGLSMTDFLNLTRVELSEVLLLSTELSIEQIAFECGFSARRYFEKHFTKWYGISPSEYRQLHLNGTNESYEEFDLSYIMSGPGREIIHPYLYQESPASEGTFLSFEVSMADLDGVLPFRHFWEPTINISNPYSCARILSPDIIKESMSALKYSSARIRNIFAPEMLQRFSPEQLATLLDLFVNAGVTIIIHVTLSEEESALFSHAFQCFFNHVRTRYSSNILTEWKIEIEKNSSDPLNSAKAHHNLLQKVGMLKQYAPDCTFIIANPEKDSSYYSHDAMLLAPHIIKSCLDSDSETPRVYREFCESALDMEEGVTYPYPSSCLLTPQHEKKPLYYLWQMLSRLGDQEIQKETGMIITKRGNSFYVLIYDPFNQASSNSHSKPFAVRLSLSDITKKYYVTETYLDASCSLFQQRSALQFPSQLPADLISDINCSTAPTVKLHLLNPQKEPYTLNYQLNPYSVLLLSFIEVSDYQTDKFSK</sequence>
<reference evidence="5" key="1">
    <citation type="submission" date="2020-08" db="EMBL/GenBank/DDBJ databases">
        <title>Genome public.</title>
        <authorList>
            <person name="Liu C."/>
            <person name="Sun Q."/>
        </authorList>
    </citation>
    <scope>NUCLEOTIDE SEQUENCE</scope>
    <source>
        <strain evidence="5">BX12</strain>
    </source>
</reference>
<dbReference type="PROSITE" id="PS00041">
    <property type="entry name" value="HTH_ARAC_FAMILY_1"/>
    <property type="match status" value="1"/>
</dbReference>
<dbReference type="SUPFAM" id="SSF46689">
    <property type="entry name" value="Homeodomain-like"/>
    <property type="match status" value="1"/>
</dbReference>
<accession>A0A923SS48</accession>
<evidence type="ECO:0000256" key="2">
    <source>
        <dbReference type="ARBA" id="ARBA00023125"/>
    </source>
</evidence>
<proteinExistence type="predicted"/>
<dbReference type="Pfam" id="PF12833">
    <property type="entry name" value="HTH_18"/>
    <property type="match status" value="1"/>
</dbReference>
<evidence type="ECO:0000256" key="3">
    <source>
        <dbReference type="ARBA" id="ARBA00023163"/>
    </source>
</evidence>
<dbReference type="InterPro" id="IPR011051">
    <property type="entry name" value="RmlC_Cupin_sf"/>
</dbReference>
<protein>
    <submittedName>
        <fullName evidence="5">AraC family transcriptional regulator</fullName>
    </submittedName>
</protein>
<evidence type="ECO:0000313" key="6">
    <source>
        <dbReference type="Proteomes" id="UP000602647"/>
    </source>
</evidence>
<gene>
    <name evidence="5" type="ORF">H9L42_09140</name>
</gene>
<organism evidence="5 6">
    <name type="scientific">Zhenpiania hominis</name>
    <dbReference type="NCBI Taxonomy" id="2763644"/>
    <lineage>
        <taxon>Bacteria</taxon>
        <taxon>Bacillati</taxon>
        <taxon>Bacillota</taxon>
        <taxon>Clostridia</taxon>
        <taxon>Peptostreptococcales</taxon>
        <taxon>Anaerovoracaceae</taxon>
        <taxon>Zhenpiania</taxon>
    </lineage>
</organism>
<dbReference type="InterPro" id="IPR003313">
    <property type="entry name" value="AraC-bd"/>
</dbReference>